<keyword evidence="2 5" id="KW-0812">Transmembrane</keyword>
<feature type="domain" description="O-antigen ligase-related" evidence="6">
    <location>
        <begin position="195"/>
        <end position="339"/>
    </location>
</feature>
<dbReference type="PANTHER" id="PTHR37422:SF17">
    <property type="entry name" value="O-ANTIGEN LIGASE"/>
    <property type="match status" value="1"/>
</dbReference>
<accession>A0A5Y4FRY7</accession>
<dbReference type="AlphaFoldDB" id="A0A5Y4FRY7"/>
<feature type="transmembrane region" description="Helical" evidence="5">
    <location>
        <begin position="168"/>
        <end position="183"/>
    </location>
</feature>
<evidence type="ECO:0000256" key="1">
    <source>
        <dbReference type="ARBA" id="ARBA00004141"/>
    </source>
</evidence>
<feature type="transmembrane region" description="Helical" evidence="5">
    <location>
        <begin position="363"/>
        <end position="379"/>
    </location>
</feature>
<dbReference type="PANTHER" id="PTHR37422">
    <property type="entry name" value="TEICHURONIC ACID BIOSYNTHESIS PROTEIN TUAE"/>
    <property type="match status" value="1"/>
</dbReference>
<dbReference type="InterPro" id="IPR007016">
    <property type="entry name" value="O-antigen_ligase-rel_domated"/>
</dbReference>
<comment type="caution">
    <text evidence="7">The sequence shown here is derived from an EMBL/GenBank/DDBJ whole genome shotgun (WGS) entry which is preliminary data.</text>
</comment>
<evidence type="ECO:0000256" key="5">
    <source>
        <dbReference type="SAM" id="Phobius"/>
    </source>
</evidence>
<feature type="transmembrane region" description="Helical" evidence="5">
    <location>
        <begin position="16"/>
        <end position="32"/>
    </location>
</feature>
<protein>
    <submittedName>
        <fullName evidence="7">O-antigen ligase RfaL</fullName>
    </submittedName>
</protein>
<comment type="subcellular location">
    <subcellularLocation>
        <location evidence="1">Membrane</location>
        <topology evidence="1">Multi-pass membrane protein</topology>
    </subcellularLocation>
</comment>
<feature type="transmembrane region" description="Helical" evidence="5">
    <location>
        <begin position="228"/>
        <end position="246"/>
    </location>
</feature>
<sequence>MLTTSLTLNKEKWKPIWNKALVFLFVATYFLDGITRYKHLIIILMIITAIYQVSRSPKSFPPLFKNSVFYSVAVLSLILVYSILISPDMKGSFKEFENTVLEGFLLYTLLIPVLLKDETKETVAKIVLFSFLTSLGLRCLAESILYIEDYNKGIMPFISYAHRHMSDSMVFLFPALLNIWLFRKNAIKLVFLVLSAIYLFFILGTLSRGAWLAVLIVGVLWAILNRQWKLIGVGAILLAIIGALVITQHNNKPDPEHLLYKLQQTDSSYHYTNGTQGTAWILIQENPIKGYGYGNDVYDGVYNKRVVDYPTWTFKESIGPHNTILYIWFSAGILGLASLVYLYGAIIRETASSTFRKVEISPYNAHLLLFLSFVGFYIVRGNFEQVDIAQIGIITGFLLALRNR</sequence>
<evidence type="ECO:0000256" key="4">
    <source>
        <dbReference type="ARBA" id="ARBA00023136"/>
    </source>
</evidence>
<keyword evidence="4 5" id="KW-0472">Membrane</keyword>
<feature type="transmembrane region" description="Helical" evidence="5">
    <location>
        <begin position="67"/>
        <end position="84"/>
    </location>
</feature>
<evidence type="ECO:0000259" key="6">
    <source>
        <dbReference type="Pfam" id="PF04932"/>
    </source>
</evidence>
<dbReference type="GO" id="GO:0016020">
    <property type="term" value="C:membrane"/>
    <property type="evidence" value="ECO:0007669"/>
    <property type="project" value="UniProtKB-SubCell"/>
</dbReference>
<dbReference type="Pfam" id="PF04932">
    <property type="entry name" value="Wzy_C"/>
    <property type="match status" value="1"/>
</dbReference>
<reference evidence="7" key="1">
    <citation type="submission" date="2019-07" db="EMBL/GenBank/DDBJ databases">
        <authorList>
            <consortium name="PulseNet: The National Subtyping Network for Foodborne Disease Surveillance"/>
            <person name="Tarr C.L."/>
            <person name="Trees E."/>
            <person name="Katz L.S."/>
            <person name="Carleton-Romer H.A."/>
            <person name="Stroika S."/>
            <person name="Kucerova Z."/>
            <person name="Roache K.F."/>
            <person name="Sabol A.L."/>
            <person name="Besser J."/>
            <person name="Gerner-Smidt P."/>
        </authorList>
    </citation>
    <scope>NUCLEOTIDE SEQUENCE</scope>
    <source>
        <strain evidence="7">PNUSAS085499</strain>
    </source>
</reference>
<feature type="transmembrane region" description="Helical" evidence="5">
    <location>
        <begin position="385"/>
        <end position="401"/>
    </location>
</feature>
<name>A0A5Y4FRY7_SALER</name>
<dbReference type="NCBIfam" id="NF012031">
    <property type="entry name" value="PRK15487.1"/>
    <property type="match status" value="1"/>
</dbReference>
<dbReference type="EMBL" id="AAJAHN010000019">
    <property type="protein sequence ID" value="ECK0208469.1"/>
    <property type="molecule type" value="Genomic_DNA"/>
</dbReference>
<feature type="transmembrane region" description="Helical" evidence="5">
    <location>
        <begin position="189"/>
        <end position="221"/>
    </location>
</feature>
<evidence type="ECO:0000313" key="7">
    <source>
        <dbReference type="EMBL" id="ECK0208469.1"/>
    </source>
</evidence>
<keyword evidence="3 5" id="KW-1133">Transmembrane helix</keyword>
<feature type="transmembrane region" description="Helical" evidence="5">
    <location>
        <begin position="324"/>
        <end position="343"/>
    </location>
</feature>
<feature type="transmembrane region" description="Helical" evidence="5">
    <location>
        <begin position="127"/>
        <end position="147"/>
    </location>
</feature>
<dbReference type="GO" id="GO:0016874">
    <property type="term" value="F:ligase activity"/>
    <property type="evidence" value="ECO:0007669"/>
    <property type="project" value="UniProtKB-KW"/>
</dbReference>
<keyword evidence="7" id="KW-0436">Ligase</keyword>
<gene>
    <name evidence="7" type="primary">rfaL</name>
    <name evidence="7" type="ORF">FQR30_12510</name>
</gene>
<organism evidence="7">
    <name type="scientific">Salmonella enterica</name>
    <name type="common">Salmonella choleraesuis</name>
    <dbReference type="NCBI Taxonomy" id="28901"/>
    <lineage>
        <taxon>Bacteria</taxon>
        <taxon>Pseudomonadati</taxon>
        <taxon>Pseudomonadota</taxon>
        <taxon>Gammaproteobacteria</taxon>
        <taxon>Enterobacterales</taxon>
        <taxon>Enterobacteriaceae</taxon>
        <taxon>Salmonella</taxon>
    </lineage>
</organism>
<dbReference type="InterPro" id="IPR051533">
    <property type="entry name" value="WaaL-like"/>
</dbReference>
<proteinExistence type="predicted"/>
<evidence type="ECO:0000256" key="3">
    <source>
        <dbReference type="ARBA" id="ARBA00022989"/>
    </source>
</evidence>
<evidence type="ECO:0000256" key="2">
    <source>
        <dbReference type="ARBA" id="ARBA00022692"/>
    </source>
</evidence>